<protein>
    <submittedName>
        <fullName evidence="2">Uncharacterized protein</fullName>
    </submittedName>
</protein>
<evidence type="ECO:0000313" key="2">
    <source>
        <dbReference type="EMBL" id="KAK7851953.1"/>
    </source>
</evidence>
<dbReference type="AlphaFoldDB" id="A0AAW0LN83"/>
<sequence>METAAEVVAEEEEAMRGRCGGQEQRGGFDGASGGWEVVEEFAEGLGGGDRGRESPRRGGVEVFGAGEVAGVAVVDAVRRGGCYVIQLRFGAVSTS</sequence>
<evidence type="ECO:0000256" key="1">
    <source>
        <dbReference type="SAM" id="MobiDB-lite"/>
    </source>
</evidence>
<dbReference type="EMBL" id="PKMF04000081">
    <property type="protein sequence ID" value="KAK7851953.1"/>
    <property type="molecule type" value="Genomic_DNA"/>
</dbReference>
<name>A0AAW0LN83_QUESU</name>
<feature type="compositionally biased region" description="Gly residues" evidence="1">
    <location>
        <begin position="18"/>
        <end position="30"/>
    </location>
</feature>
<evidence type="ECO:0000313" key="3">
    <source>
        <dbReference type="Proteomes" id="UP000237347"/>
    </source>
</evidence>
<proteinExistence type="predicted"/>
<organism evidence="2 3">
    <name type="scientific">Quercus suber</name>
    <name type="common">Cork oak</name>
    <dbReference type="NCBI Taxonomy" id="58331"/>
    <lineage>
        <taxon>Eukaryota</taxon>
        <taxon>Viridiplantae</taxon>
        <taxon>Streptophyta</taxon>
        <taxon>Embryophyta</taxon>
        <taxon>Tracheophyta</taxon>
        <taxon>Spermatophyta</taxon>
        <taxon>Magnoliopsida</taxon>
        <taxon>eudicotyledons</taxon>
        <taxon>Gunneridae</taxon>
        <taxon>Pentapetalae</taxon>
        <taxon>rosids</taxon>
        <taxon>fabids</taxon>
        <taxon>Fagales</taxon>
        <taxon>Fagaceae</taxon>
        <taxon>Quercus</taxon>
    </lineage>
</organism>
<feature type="region of interest" description="Disordered" evidence="1">
    <location>
        <begin position="1"/>
        <end position="30"/>
    </location>
</feature>
<comment type="caution">
    <text evidence="2">The sequence shown here is derived from an EMBL/GenBank/DDBJ whole genome shotgun (WGS) entry which is preliminary data.</text>
</comment>
<keyword evidence="3" id="KW-1185">Reference proteome</keyword>
<accession>A0AAW0LN83</accession>
<reference evidence="2 3" key="1">
    <citation type="journal article" date="2018" name="Sci. Data">
        <title>The draft genome sequence of cork oak.</title>
        <authorList>
            <person name="Ramos A.M."/>
            <person name="Usie A."/>
            <person name="Barbosa P."/>
            <person name="Barros P.M."/>
            <person name="Capote T."/>
            <person name="Chaves I."/>
            <person name="Simoes F."/>
            <person name="Abreu I."/>
            <person name="Carrasquinho I."/>
            <person name="Faro C."/>
            <person name="Guimaraes J.B."/>
            <person name="Mendonca D."/>
            <person name="Nobrega F."/>
            <person name="Rodrigues L."/>
            <person name="Saibo N.J.M."/>
            <person name="Varela M.C."/>
            <person name="Egas C."/>
            <person name="Matos J."/>
            <person name="Miguel C.M."/>
            <person name="Oliveira M.M."/>
            <person name="Ricardo C.P."/>
            <person name="Goncalves S."/>
        </authorList>
    </citation>
    <scope>NUCLEOTIDE SEQUENCE [LARGE SCALE GENOMIC DNA]</scope>
    <source>
        <strain evidence="3">cv. HL8</strain>
    </source>
</reference>
<dbReference type="Proteomes" id="UP000237347">
    <property type="component" value="Unassembled WGS sequence"/>
</dbReference>
<gene>
    <name evidence="2" type="ORF">CFP56_040514</name>
</gene>